<accession>A0A0A9XW77</accession>
<dbReference type="EMBL" id="GBHO01031850">
    <property type="protein sequence ID" value="JAG11754.1"/>
    <property type="molecule type" value="Transcribed_RNA"/>
</dbReference>
<dbReference type="EMBL" id="GBHO01019444">
    <property type="protein sequence ID" value="JAG24160.1"/>
    <property type="molecule type" value="Transcribed_RNA"/>
</dbReference>
<gene>
    <name evidence="7" type="primary">Plekhg2_2</name>
    <name evidence="8" type="synonym">Plekhg2_0</name>
    <name evidence="5" type="synonym">Plekhg2_1</name>
    <name evidence="2" type="synonym">Plekhg2_3</name>
    <name evidence="6" type="synonym">Plekhg2_4</name>
    <name evidence="3" type="synonym">Plekhg2_5</name>
    <name evidence="1" type="synonym">Plekhg2_6</name>
    <name evidence="4" type="synonym">Plekhg2_7</name>
    <name evidence="1" type="ORF">CM83_92532</name>
    <name evidence="6" type="ORF">CM83_92535</name>
    <name evidence="2" type="ORF">CM83_92538</name>
    <name evidence="5" type="ORF">CM83_92541</name>
    <name evidence="4" type="ORF">CM83_92544</name>
    <name evidence="7" type="ORF">CM83_92547</name>
    <name evidence="8" type="ORF">CM83_92550</name>
    <name evidence="3" type="ORF">CM83_92553</name>
    <name evidence="10" type="ORF">g.84211</name>
</gene>
<evidence type="ECO:0000313" key="10">
    <source>
        <dbReference type="EMBL" id="JAQ14086.1"/>
    </source>
</evidence>
<evidence type="ECO:0000313" key="2">
    <source>
        <dbReference type="EMBL" id="JAG17741.1"/>
    </source>
</evidence>
<sequence length="184" mass="21704">MRWRCINEHCQAKLVFIEEESKFTDVRLEHNHPPPDLKSLNLENAYTMKLSSPVVTFEQCEFYGGDDITHAGPLPLDPYWVWDGPEPLRQPVQEGHPPLPATNQHCPVCFTKRNKFVSWKCVGCTSALKSWRDKQRYAVPRPLPRCYHSLYQPMFNCNGCRRRRLQWEWSHRQTRPLGLPVIQY</sequence>
<protein>
    <submittedName>
        <fullName evidence="7">Pleckstrin homology domain-containing family G member 2</fullName>
    </submittedName>
</protein>
<dbReference type="EMBL" id="GBHO01019445">
    <property type="protein sequence ID" value="JAG24159.1"/>
    <property type="molecule type" value="Transcribed_RNA"/>
</dbReference>
<evidence type="ECO:0000313" key="4">
    <source>
        <dbReference type="EMBL" id="JAG24157.1"/>
    </source>
</evidence>
<proteinExistence type="predicted"/>
<reference evidence="10" key="4">
    <citation type="journal article" date="2016" name="Gigascience">
        <title>De novo construction of an expanded transcriptome assembly for the western tarnished plant bug, Lygus hesperus.</title>
        <authorList>
            <person name="Tassone E.E."/>
            <person name="Geib S.M."/>
            <person name="Hall B."/>
            <person name="Fabrick J.A."/>
            <person name="Brent C.S."/>
            <person name="Hull J.J."/>
        </authorList>
    </citation>
    <scope>NUCLEOTIDE SEQUENCE</scope>
</reference>
<dbReference type="EMBL" id="GBHO01024264">
    <property type="protein sequence ID" value="JAG19340.1"/>
    <property type="molecule type" value="Transcribed_RNA"/>
</dbReference>
<organism evidence="7">
    <name type="scientific">Lygus hesperus</name>
    <name type="common">Western plant bug</name>
    <dbReference type="NCBI Taxonomy" id="30085"/>
    <lineage>
        <taxon>Eukaryota</taxon>
        <taxon>Metazoa</taxon>
        <taxon>Ecdysozoa</taxon>
        <taxon>Arthropoda</taxon>
        <taxon>Hexapoda</taxon>
        <taxon>Insecta</taxon>
        <taxon>Pterygota</taxon>
        <taxon>Neoptera</taxon>
        <taxon>Paraneoptera</taxon>
        <taxon>Hemiptera</taxon>
        <taxon>Heteroptera</taxon>
        <taxon>Panheteroptera</taxon>
        <taxon>Cimicomorpha</taxon>
        <taxon>Miridae</taxon>
        <taxon>Mirini</taxon>
        <taxon>Lygus</taxon>
    </lineage>
</organism>
<evidence type="ECO:0000313" key="5">
    <source>
        <dbReference type="EMBL" id="JAG24159.1"/>
    </source>
</evidence>
<dbReference type="EMBL" id="GBHO01019447">
    <property type="protein sequence ID" value="JAG24157.1"/>
    <property type="molecule type" value="Transcribed_RNA"/>
</dbReference>
<evidence type="ECO:0000313" key="9">
    <source>
        <dbReference type="EMBL" id="JAG59054.1"/>
    </source>
</evidence>
<reference evidence="7" key="2">
    <citation type="submission" date="2014-07" db="EMBL/GenBank/DDBJ databases">
        <authorList>
            <person name="Hull J."/>
        </authorList>
    </citation>
    <scope>NUCLEOTIDE SEQUENCE</scope>
</reference>
<evidence type="ECO:0000313" key="3">
    <source>
        <dbReference type="EMBL" id="JAG19340.1"/>
    </source>
</evidence>
<dbReference type="EMBL" id="GBRD01006766">
    <property type="protein sequence ID" value="JAG59055.1"/>
    <property type="molecule type" value="Transcribed_RNA"/>
</dbReference>
<dbReference type="EMBL" id="GDHC01004543">
    <property type="protein sequence ID" value="JAQ14086.1"/>
    <property type="molecule type" value="Transcribed_RNA"/>
</dbReference>
<dbReference type="EMBL" id="GBRD01006767">
    <property type="protein sequence ID" value="JAG59054.1"/>
    <property type="molecule type" value="Transcribed_RNA"/>
</dbReference>
<evidence type="ECO:0000313" key="1">
    <source>
        <dbReference type="EMBL" id="JAG11754.1"/>
    </source>
</evidence>
<reference evidence="9" key="3">
    <citation type="submission" date="2014-09" db="EMBL/GenBank/DDBJ databases">
        <authorList>
            <person name="Magalhaes I.L.F."/>
            <person name="Oliveira U."/>
            <person name="Santos F.R."/>
            <person name="Vidigal T.H.D.A."/>
            <person name="Brescovit A.D."/>
            <person name="Santos A.J."/>
        </authorList>
    </citation>
    <scope>NUCLEOTIDE SEQUENCE</scope>
</reference>
<dbReference type="AlphaFoldDB" id="A0A0A9XW77"/>
<evidence type="ECO:0000313" key="8">
    <source>
        <dbReference type="EMBL" id="JAG24165.1"/>
    </source>
</evidence>
<name>A0A0A9XW77_LYGHE</name>
<dbReference type="EMBL" id="GBHO01025863">
    <property type="protein sequence ID" value="JAG17741.1"/>
    <property type="molecule type" value="Transcribed_RNA"/>
</dbReference>
<dbReference type="EMBL" id="GBHO01019440">
    <property type="protein sequence ID" value="JAG24164.1"/>
    <property type="molecule type" value="Transcribed_RNA"/>
</dbReference>
<evidence type="ECO:0000313" key="6">
    <source>
        <dbReference type="EMBL" id="JAG24160.1"/>
    </source>
</evidence>
<reference evidence="7" key="1">
    <citation type="journal article" date="2014" name="PLoS ONE">
        <title>Transcriptome-Based Identification of ABC Transporters in the Western Tarnished Plant Bug Lygus hesperus.</title>
        <authorList>
            <person name="Hull J.J."/>
            <person name="Chaney K."/>
            <person name="Geib S.M."/>
            <person name="Fabrick J.A."/>
            <person name="Brent C.S."/>
            <person name="Walsh D."/>
            <person name="Lavine L.C."/>
        </authorList>
    </citation>
    <scope>NUCLEOTIDE SEQUENCE</scope>
</reference>
<dbReference type="EMBL" id="GBHO01019439">
    <property type="protein sequence ID" value="JAG24165.1"/>
    <property type="molecule type" value="Transcribed_RNA"/>
</dbReference>
<evidence type="ECO:0000313" key="7">
    <source>
        <dbReference type="EMBL" id="JAG24164.1"/>
    </source>
</evidence>